<feature type="domain" description="Carrier" evidence="11">
    <location>
        <begin position="3280"/>
        <end position="3355"/>
    </location>
</feature>
<dbReference type="InterPro" id="IPR013968">
    <property type="entry name" value="PKS_KR"/>
</dbReference>
<feature type="region of interest" description="C-terminal hotdog fold" evidence="9">
    <location>
        <begin position="2674"/>
        <end position="2812"/>
    </location>
</feature>
<dbReference type="InterPro" id="IPR020807">
    <property type="entry name" value="PKS_DH"/>
</dbReference>
<dbReference type="InterPro" id="IPR049551">
    <property type="entry name" value="PKS_DH_C"/>
</dbReference>
<dbReference type="SMART" id="SM00823">
    <property type="entry name" value="PKS_PP"/>
    <property type="match status" value="2"/>
</dbReference>
<dbReference type="Pfam" id="PF16197">
    <property type="entry name" value="KAsynt_C_assoc"/>
    <property type="match status" value="2"/>
</dbReference>
<feature type="domain" description="Ketosynthase family 3 (KS3)" evidence="12">
    <location>
        <begin position="1708"/>
        <end position="2118"/>
    </location>
</feature>
<dbReference type="PANTHER" id="PTHR43775:SF51">
    <property type="entry name" value="INACTIVE PHENOLPHTHIOCEROL SYNTHESIS POLYKETIDE SYNTHASE TYPE I PKS1-RELATED"/>
    <property type="match status" value="1"/>
</dbReference>
<dbReference type="Proteomes" id="UP001501251">
    <property type="component" value="Unassembled WGS sequence"/>
</dbReference>
<keyword evidence="4" id="KW-0597">Phosphoprotein</keyword>
<dbReference type="InterPro" id="IPR009081">
    <property type="entry name" value="PP-bd_ACP"/>
</dbReference>
<dbReference type="SMART" id="SM00825">
    <property type="entry name" value="PKS_KS"/>
    <property type="match status" value="2"/>
</dbReference>
<feature type="active site" description="Proton donor; for dehydratase activity" evidence="9">
    <location>
        <position position="1093"/>
    </location>
</feature>
<comment type="caution">
    <text evidence="14">The sequence shown here is derived from an EMBL/GenBank/DDBJ whole genome shotgun (WGS) entry which is preliminary data.</text>
</comment>
<gene>
    <name evidence="14" type="ORF">GCM10022252_12600</name>
</gene>
<proteinExistence type="predicted"/>
<keyword evidence="7" id="KW-0511">Multifunctional enzyme</keyword>
<dbReference type="Gene3D" id="3.40.50.720">
    <property type="entry name" value="NAD(P)-binding Rossmann-like Domain"/>
    <property type="match status" value="2"/>
</dbReference>
<dbReference type="InterPro" id="IPR020806">
    <property type="entry name" value="PKS_PP-bd"/>
</dbReference>
<dbReference type="Pfam" id="PF21089">
    <property type="entry name" value="PKS_DH_N"/>
    <property type="match status" value="2"/>
</dbReference>
<feature type="active site" description="Proton acceptor; for dehydratase activity" evidence="9">
    <location>
        <position position="927"/>
    </location>
</feature>
<dbReference type="Pfam" id="PF22953">
    <property type="entry name" value="SpnB_Rossmann"/>
    <property type="match status" value="2"/>
</dbReference>
<feature type="region of interest" description="Disordered" evidence="10">
    <location>
        <begin position="3397"/>
        <end position="3433"/>
    </location>
</feature>
<feature type="region of interest" description="N-terminal hotdog fold" evidence="9">
    <location>
        <begin position="2537"/>
        <end position="2662"/>
    </location>
</feature>
<evidence type="ECO:0000256" key="9">
    <source>
        <dbReference type="PROSITE-ProRule" id="PRU01363"/>
    </source>
</evidence>
<dbReference type="PROSITE" id="PS50075">
    <property type="entry name" value="CARRIER"/>
    <property type="match status" value="2"/>
</dbReference>
<reference evidence="15" key="1">
    <citation type="journal article" date="2019" name="Int. J. Syst. Evol. Microbiol.">
        <title>The Global Catalogue of Microorganisms (GCM) 10K type strain sequencing project: providing services to taxonomists for standard genome sequencing and annotation.</title>
        <authorList>
            <consortium name="The Broad Institute Genomics Platform"/>
            <consortium name="The Broad Institute Genome Sequencing Center for Infectious Disease"/>
            <person name="Wu L."/>
            <person name="Ma J."/>
        </authorList>
    </citation>
    <scope>NUCLEOTIDE SEQUENCE [LARGE SCALE GENOMIC DNA]</scope>
    <source>
        <strain evidence="15">JCM 17388</strain>
    </source>
</reference>
<dbReference type="InterPro" id="IPR015083">
    <property type="entry name" value="NorB/c/GfsB-D-like_docking"/>
</dbReference>
<evidence type="ECO:0000256" key="6">
    <source>
        <dbReference type="ARBA" id="ARBA00023194"/>
    </source>
</evidence>
<dbReference type="InterPro" id="IPR042104">
    <property type="entry name" value="PKS_dehydratase_sf"/>
</dbReference>
<dbReference type="InterPro" id="IPR016035">
    <property type="entry name" value="Acyl_Trfase/lysoPLipase"/>
</dbReference>
<dbReference type="Gene3D" id="3.40.47.10">
    <property type="match status" value="2"/>
</dbReference>
<evidence type="ECO:0000259" key="12">
    <source>
        <dbReference type="PROSITE" id="PS52004"/>
    </source>
</evidence>
<dbReference type="SUPFAM" id="SSF52151">
    <property type="entry name" value="FabD/lysophospholipase-like"/>
    <property type="match status" value="2"/>
</dbReference>
<feature type="domain" description="PKS/mFAS DH" evidence="13">
    <location>
        <begin position="2537"/>
        <end position="2812"/>
    </location>
</feature>
<feature type="region of interest" description="C-terminal hotdog fold" evidence="9">
    <location>
        <begin position="1032"/>
        <end position="1177"/>
    </location>
</feature>
<keyword evidence="6" id="KW-0045">Antibiotic biosynthesis</keyword>
<name>A0ABP8AI13_9ACTN</name>
<feature type="region of interest" description="N-terminal hotdog fold" evidence="9">
    <location>
        <begin position="895"/>
        <end position="1020"/>
    </location>
</feature>
<dbReference type="InterPro" id="IPR018201">
    <property type="entry name" value="Ketoacyl_synth_AS"/>
</dbReference>
<keyword evidence="15" id="KW-1185">Reference proteome</keyword>
<dbReference type="Pfam" id="PF08990">
    <property type="entry name" value="Docking"/>
    <property type="match status" value="1"/>
</dbReference>
<dbReference type="SMART" id="SM00827">
    <property type="entry name" value="PKS_AT"/>
    <property type="match status" value="2"/>
</dbReference>
<feature type="domain" description="Carrier" evidence="11">
    <location>
        <begin position="1614"/>
        <end position="1689"/>
    </location>
</feature>
<dbReference type="InterPro" id="IPR016039">
    <property type="entry name" value="Thiolase-like"/>
</dbReference>
<dbReference type="SUPFAM" id="SSF53901">
    <property type="entry name" value="Thiolase-like"/>
    <property type="match status" value="2"/>
</dbReference>
<keyword evidence="8" id="KW-0012">Acyltransferase</keyword>
<dbReference type="InterPro" id="IPR014043">
    <property type="entry name" value="Acyl_transferase_dom"/>
</dbReference>
<dbReference type="EMBL" id="BAABAQ010000002">
    <property type="protein sequence ID" value="GAA4184160.1"/>
    <property type="molecule type" value="Genomic_DNA"/>
</dbReference>
<dbReference type="InterPro" id="IPR020841">
    <property type="entry name" value="PKS_Beta-ketoAc_synthase_dom"/>
</dbReference>
<evidence type="ECO:0000313" key="14">
    <source>
        <dbReference type="EMBL" id="GAA4184160.1"/>
    </source>
</evidence>
<organism evidence="14 15">
    <name type="scientific">Streptosporangium oxazolinicum</name>
    <dbReference type="NCBI Taxonomy" id="909287"/>
    <lineage>
        <taxon>Bacteria</taxon>
        <taxon>Bacillati</taxon>
        <taxon>Actinomycetota</taxon>
        <taxon>Actinomycetes</taxon>
        <taxon>Streptosporangiales</taxon>
        <taxon>Streptosporangiaceae</taxon>
        <taxon>Streptosporangium</taxon>
    </lineage>
</organism>
<dbReference type="SUPFAM" id="SSF47336">
    <property type="entry name" value="ACP-like"/>
    <property type="match status" value="2"/>
</dbReference>
<comment type="pathway">
    <text evidence="2">Antibiotic biosynthesis.</text>
</comment>
<dbReference type="SMART" id="SM01294">
    <property type="entry name" value="PKS_PP_betabranch"/>
    <property type="match status" value="2"/>
</dbReference>
<dbReference type="InterPro" id="IPR014031">
    <property type="entry name" value="Ketoacyl_synth_C"/>
</dbReference>
<dbReference type="InterPro" id="IPR055123">
    <property type="entry name" value="SpnB-like_Rossmann"/>
</dbReference>
<feature type="domain" description="PKS/mFAS DH" evidence="13">
    <location>
        <begin position="895"/>
        <end position="1177"/>
    </location>
</feature>
<feature type="domain" description="Ketosynthase family 3 (KS3)" evidence="12">
    <location>
        <begin position="33"/>
        <end position="450"/>
    </location>
</feature>
<dbReference type="InterPro" id="IPR049552">
    <property type="entry name" value="PKS_DH_N"/>
</dbReference>
<dbReference type="CDD" id="cd08956">
    <property type="entry name" value="KR_3_FAS_SDR_x"/>
    <property type="match status" value="2"/>
</dbReference>
<evidence type="ECO:0000259" key="13">
    <source>
        <dbReference type="PROSITE" id="PS52019"/>
    </source>
</evidence>
<dbReference type="Gene3D" id="1.10.1200.10">
    <property type="entry name" value="ACP-like"/>
    <property type="match status" value="2"/>
</dbReference>
<evidence type="ECO:0000256" key="7">
    <source>
        <dbReference type="ARBA" id="ARBA00023268"/>
    </source>
</evidence>
<dbReference type="SUPFAM" id="SSF51735">
    <property type="entry name" value="NAD(P)-binding Rossmann-fold domains"/>
    <property type="match status" value="4"/>
</dbReference>
<keyword evidence="5" id="KW-0808">Transferase</keyword>
<dbReference type="SMART" id="SM00822">
    <property type="entry name" value="PKS_KR"/>
    <property type="match status" value="2"/>
</dbReference>
<dbReference type="InterPro" id="IPR036291">
    <property type="entry name" value="NAD(P)-bd_dom_sf"/>
</dbReference>
<evidence type="ECO:0000256" key="10">
    <source>
        <dbReference type="SAM" id="MobiDB-lite"/>
    </source>
</evidence>
<feature type="active site" description="Proton donor; for dehydratase activity" evidence="9">
    <location>
        <position position="2735"/>
    </location>
</feature>
<dbReference type="Gene3D" id="3.30.70.3290">
    <property type="match status" value="2"/>
</dbReference>
<dbReference type="PROSITE" id="PS52019">
    <property type="entry name" value="PKS_MFAS_DH"/>
    <property type="match status" value="2"/>
</dbReference>
<dbReference type="PROSITE" id="PS00606">
    <property type="entry name" value="KS3_1"/>
    <property type="match status" value="2"/>
</dbReference>
<dbReference type="Pfam" id="PF00550">
    <property type="entry name" value="PP-binding"/>
    <property type="match status" value="2"/>
</dbReference>
<evidence type="ECO:0000256" key="5">
    <source>
        <dbReference type="ARBA" id="ARBA00022679"/>
    </source>
</evidence>
<dbReference type="Pfam" id="PF02801">
    <property type="entry name" value="Ketoacyl-synt_C"/>
    <property type="match status" value="2"/>
</dbReference>
<evidence type="ECO:0000256" key="4">
    <source>
        <dbReference type="ARBA" id="ARBA00022553"/>
    </source>
</evidence>
<dbReference type="Pfam" id="PF00698">
    <property type="entry name" value="Acyl_transf_1"/>
    <property type="match status" value="2"/>
</dbReference>
<feature type="active site" description="Proton acceptor; for dehydratase activity" evidence="9">
    <location>
        <position position="2569"/>
    </location>
</feature>
<evidence type="ECO:0000313" key="15">
    <source>
        <dbReference type="Proteomes" id="UP001501251"/>
    </source>
</evidence>
<dbReference type="InterPro" id="IPR036736">
    <property type="entry name" value="ACP-like_sf"/>
</dbReference>
<dbReference type="InterPro" id="IPR032821">
    <property type="entry name" value="PKS_assoc"/>
</dbReference>
<dbReference type="SUPFAM" id="SSF55048">
    <property type="entry name" value="Probable ACP-binding domain of malonyl-CoA ACP transacylase"/>
    <property type="match status" value="2"/>
</dbReference>
<accession>A0ABP8AI13</accession>
<dbReference type="PANTHER" id="PTHR43775">
    <property type="entry name" value="FATTY ACID SYNTHASE"/>
    <property type="match status" value="1"/>
</dbReference>
<keyword evidence="3" id="KW-0596">Phosphopantetheine</keyword>
<dbReference type="InterPro" id="IPR057326">
    <property type="entry name" value="KR_dom"/>
</dbReference>
<dbReference type="Pfam" id="PF00109">
    <property type="entry name" value="ketoacyl-synt"/>
    <property type="match status" value="2"/>
</dbReference>
<dbReference type="PROSITE" id="PS00012">
    <property type="entry name" value="PHOSPHOPANTETHEINE"/>
    <property type="match status" value="1"/>
</dbReference>
<feature type="compositionally biased region" description="Acidic residues" evidence="10">
    <location>
        <begin position="3401"/>
        <end position="3417"/>
    </location>
</feature>
<dbReference type="Gene3D" id="3.10.129.110">
    <property type="entry name" value="Polyketide synthase dehydratase"/>
    <property type="match status" value="2"/>
</dbReference>
<dbReference type="InterPro" id="IPR001227">
    <property type="entry name" value="Ac_transferase_dom_sf"/>
</dbReference>
<evidence type="ECO:0000256" key="2">
    <source>
        <dbReference type="ARBA" id="ARBA00004792"/>
    </source>
</evidence>
<dbReference type="PROSITE" id="PS52004">
    <property type="entry name" value="KS3_2"/>
    <property type="match status" value="2"/>
</dbReference>
<evidence type="ECO:0000256" key="8">
    <source>
        <dbReference type="ARBA" id="ARBA00023315"/>
    </source>
</evidence>
<dbReference type="InterPro" id="IPR016036">
    <property type="entry name" value="Malonyl_transacylase_ACP-bd"/>
</dbReference>
<dbReference type="SMART" id="SM00826">
    <property type="entry name" value="PKS_DH"/>
    <property type="match status" value="2"/>
</dbReference>
<dbReference type="Gene3D" id="3.40.366.10">
    <property type="entry name" value="Malonyl-Coenzyme A Acyl Carrier Protein, domain 2"/>
    <property type="match status" value="2"/>
</dbReference>
<dbReference type="InterPro" id="IPR049900">
    <property type="entry name" value="PKS_mFAS_DH"/>
</dbReference>
<dbReference type="InterPro" id="IPR014030">
    <property type="entry name" value="Ketoacyl_synth_N"/>
</dbReference>
<dbReference type="Pfam" id="PF08659">
    <property type="entry name" value="KR"/>
    <property type="match status" value="2"/>
</dbReference>
<dbReference type="RefSeq" id="WP_344915910.1">
    <property type="nucleotide sequence ID" value="NZ_BAABAQ010000002.1"/>
</dbReference>
<dbReference type="InterPro" id="IPR006162">
    <property type="entry name" value="Ppantetheine_attach_site"/>
</dbReference>
<sequence>MANEDKLLDYLKKVTADLHQARERLRQVDRGEQEPIAIVSIGCRYPGGVRSPEDLWRLVDEGRDAVGRFPADRGWALGDVIGDEYAHEGGFVHDAPDFDARFFGISPREAVTMDPQQRLVLEVCWEALERAGLVPESLRGTSLGVFVGSGGQDYSTLLAAAPETAAAYLSTASSGGVISGRVSYTFGFEGPAVTIDTACSSSLVALHVACQSLRQGECSMALAGGVNIMSTPAPFLAFSKQSGLAVDGRCKAFSDSADGTGWAEGAGMVLLERLSDARRNGHRVLAVIRGSAVNQDGASNGLTAPNGLSQQRVIWQALANAGVTADQVDVVEGHGTGTTLGDPIEAQALLATYGQGRTGPLWLGSVKSNIGHAQAAAGISGVIKMVQALRHASLPKTLHVTEPSSHVDWSAGSVRLLTEALPWPGLDRPRRAGVSSFGVSGTNAHMILEEAPPIEGGAPEARRRPVGGVVVPLSGRGPEALRAQATGVSSLLAAGADLVDVGYSLATTRTAFENRAVVVARDEATATTGLDAVAEEGTDQGPVAGGLCAVLFSGQGAQRPGMGAGLYAAFPVFAEAFDAACPEAVREVVFGGSELIDQTVYAQRGLFAFEVALFRLVESWGVVPDFVGGHSVGEIAAAHVAGVWSLEDACRVVEARGRLMQALPAGGAMAAVAASEADVVPCLSERVGLAAVNGPASVVVSGDEDAVEALLDQLDGVRAKRLRVSHAFHSARMDPMLDDFRTVLESVVWNRPRIPLVSTLTGALADPDEIASAEYWVRQVREPVRFGDAVRTLEAEGVKTFVEAGPSAALSAMGARDGVFVPLARKEHDEVEAVVRGVGQAWIRGVAVDWSMLFTGSGAERIDLPTYPFQRRRYWLEGGVGSGDVGLLGVSAAGHPLLAAAVVLADSQGVVLTGRLSVETQPWLADHRVMGAVIFPGTGFVELAVRAGDQVGCSNVEELTLESPLVLPERGGVTVQVTVGEPDETGRRTLSVHSRAEHLGPDSPWTRHATGLLGTVIRSSSFDLRSWPPAGAEPIDVDGVYERLADSGLVYGPVFTGLRAAWRSGDEVFAEVSLPEVATADAARFGLHPALFDASLHVLGMAGIAEDPVRDEESGAWLPFSWSGVTLYAGGASTVRVRLVRDAAGRAVAMRIADGAGAPVAVVDALVTRPLPDARSASGQSVSGPSGSLYRLAWQRLDAPAPDLTDMVVVECDGGDDARAVRAAACRALAVLRSWLTDDRAATSTLVMLTRGAMAVSGDEKVDVAAATVWGLVRSAQVENPSRIVLVDTDRETADIARLLPSVLATGEPQVAVRGGVLHAPRLARARAEDGSPPNAFDGAGTVLVTGATGFLGGLVARHLVTGHGVRNLLLVSRSATDTGLVAELTGLGATVELRACDVADRDALAALLETIPAKRPLTGVVHVAGVLDDGTIASLTEERLDTVFRPKVDAALNLHELTRDLDLTAFVLFSSIAGVFGNAGQGNYAAANACLDAVAARRRADGLPALSLAWGLWGQESGMSETLVRADRSRISRNGVLPLSEEEGLALFDTAIGVDEATVIPVRLDTSALRDAGTLPPIFHGLWGPARPSADPGSPAGGLAERVRAMTEDKSLETLRDLVVGQVAAVLGYGSPGEIDQDRAFQDLGFDSLTAVELRNRLGTATGLRLPATLVFDHPTPAALARFLGELILGAPSPEATLSASSTVSAEEPIAIVGMACRYPGGVRSPEDLWRLLDRGEDAISGFPTDRGWNLGELYDPERSRPGTSYVREGGFLHEAGEFDPGFFGISPREALIVDPQQRLLLETAWEAFERAGIDPALLRGSSTGVFAGLMYHDYIGSSSTGAIASGRVAYTFGLEGPAVTVDTACSSSLVALHLAGQSLRQGECSLALAGGATVMATPETFVEFSRQGGLAGDSRCKAFSSSADGTGWAEGAGVLVLERLSDARRNGHRVLAVVRGSAVNQDGASNGLTAPNGPAQQRVIRQALANARVSADQVDVVEGHGTGTTLGDPIEAQALLATYGQGRTVPLWLGSVKSNLGHTQAAAGVAGVIKMVMAMRHGVMPKTLHVDEPSPHVDWSSGAVEVLTEARPWPEREGPRRAGVSSFGISGTNAHVIVEGVVEEPVARVVGRGLPVVPWVVSAKSAEGLGAQVTRLTSWAGNALDIGYSLATTRTVLDHRAVMVGGGLVSGSVAGGRCAVLFSGQGAQRPGMGAELYAAFPVFAEAFDAACPAAVKEVLFGGSGLIDQTVYAQQGLFAFEVALFRLLESWGVVPDFVGGHSIGEIAAAHVAGVWSLEDACRVVEARGRLMQALPPGGAMAAVAASEADIAPYLNERVGLAAVNGPASVVVSGDEDAVEALLDQLDGIRAKRLKVSHAFHSARMDPMLEDFRTVLESVVWNRPRIPLVSTLTGALADPEEIASPEYWVRQVREPVRFGDAVRTLEAEGVTTLLEAGPSPALSAMETQSAVFAPLARKDHDEVEATIRGVGQAWTRGVTVDWPTMFAGSGAQRIDLPTYPFQREHYWLDSSTASGSFTSGHPLLASVVELAGSAGLLFTARLSRRTHPWVADHTVGGAVILPATAYVEMAFHAGDRVGLDRLAELTIQAPLVIPERGAVDVQFAVGAPDENGSRTVNVHSRHDSALGDALWTHHATGLLTAGTRRPPALAGAWPPPDAEPIELAGFYERLADAGLSYGPAFQGLRRAWRRDGELYAETELAEQARTEAARFGLHPAALDAALHVVAASGLGGEQVLLPFSWSDVELHATGASDLRVVIRAESAEAVAVEVKDATGTPVASAALLLRPAALDQPTPEHESLFRLDWVPCPAEPVATTTGNGLARALADQVAVESAEDPVMAGEDDIVVLRSGPGENTADAVRAETHRVLAILQKWIRDERTGRLVVVTRGAVEAGGSEVTDLPGAAVWGLVRSAQSENPGRVVLVDLDDDAESQRAVVAAVATGEPQLAVRAGQVWMPRLSRIGRSPDAEGDVAVVPGTGVRWDARGTVLVSGGTGTLGRLVARHLVTGHGVRHLVLASRSGDRAPGVTELVTDLTGLGAHVEVAACDLADRDETRRLLAGISGDHPLTGVVHVAGVLADGVLPSLTPELMDTVLRPKVDAALNLHELTRDLDLGAFVLFSSAAGMFGTPGQGNYAAANAFLDGLARHRQGLGLPGLSLAWGVWAGEGMASGLAGADARRVERLGIEPLTPERGLELFDAACATGAPSAVPIALNATALAALGDNLPPVLRGLVRTPLRRTASGTDASAALRDRLTGLTEEKRSAELVELVRATAAAVLGHADASHIEPDRAFTELGFDSLTAVEFRNRVNATTGLRLPVTAVFDHPNPRALASALDKELTVALPASDDSSEIRAILQSIPLARLREAGLLDSLFELAGVRREREPDADDPPADGAIDEMDTESLISMALGTHDNERG</sequence>
<evidence type="ECO:0000256" key="3">
    <source>
        <dbReference type="ARBA" id="ARBA00022450"/>
    </source>
</evidence>
<dbReference type="Pfam" id="PF14765">
    <property type="entry name" value="PS-DH"/>
    <property type="match status" value="2"/>
</dbReference>
<protein>
    <submittedName>
        <fullName evidence="14">Type I polyketide synthase</fullName>
    </submittedName>
</protein>
<evidence type="ECO:0000256" key="1">
    <source>
        <dbReference type="ARBA" id="ARBA00001957"/>
    </source>
</evidence>
<evidence type="ECO:0000259" key="11">
    <source>
        <dbReference type="PROSITE" id="PS50075"/>
    </source>
</evidence>
<comment type="cofactor">
    <cofactor evidence="1">
        <name>pantetheine 4'-phosphate</name>
        <dbReference type="ChEBI" id="CHEBI:47942"/>
    </cofactor>
</comment>
<dbReference type="InterPro" id="IPR050091">
    <property type="entry name" value="PKS_NRPS_Biosynth_Enz"/>
</dbReference>
<dbReference type="CDD" id="cd00833">
    <property type="entry name" value="PKS"/>
    <property type="match status" value="2"/>
</dbReference>